<accession>A0ABV1BUT1</accession>
<dbReference type="RefSeq" id="WP_349153502.1">
    <property type="nucleotide sequence ID" value="NZ_JBBMER010000004.1"/>
</dbReference>
<keyword evidence="2" id="KW-1185">Reference proteome</keyword>
<gene>
    <name evidence="1" type="ORF">WMO14_06455</name>
</gene>
<organism evidence="1 2">
    <name type="scientific">[Lactobacillus] rogosae</name>
    <dbReference type="NCBI Taxonomy" id="706562"/>
    <lineage>
        <taxon>Bacteria</taxon>
        <taxon>Bacillati</taxon>
        <taxon>Bacillota</taxon>
        <taxon>Clostridia</taxon>
        <taxon>Lachnospirales</taxon>
        <taxon>Lachnospiraceae</taxon>
        <taxon>Lachnospira</taxon>
    </lineage>
</organism>
<evidence type="ECO:0000313" key="2">
    <source>
        <dbReference type="Proteomes" id="UP001442364"/>
    </source>
</evidence>
<name>A0ABV1BUT1_9FIRM</name>
<dbReference type="EMBL" id="JBBMER010000004">
    <property type="protein sequence ID" value="MEQ2379517.1"/>
    <property type="molecule type" value="Genomic_DNA"/>
</dbReference>
<sequence length="74" mass="8407">MEHFNSSEARVAQDKYCDREGYPHFAPRDGKCWNCNKDIYTEQDHGGYKTGISVEKAGSTLITGCPHCNRTYCD</sequence>
<evidence type="ECO:0000313" key="1">
    <source>
        <dbReference type="EMBL" id="MEQ2379517.1"/>
    </source>
</evidence>
<dbReference type="Proteomes" id="UP001442364">
    <property type="component" value="Unassembled WGS sequence"/>
</dbReference>
<proteinExistence type="predicted"/>
<reference evidence="1 2" key="1">
    <citation type="submission" date="2024-03" db="EMBL/GenBank/DDBJ databases">
        <title>Human intestinal bacterial collection.</title>
        <authorList>
            <person name="Pauvert C."/>
            <person name="Hitch T.C.A."/>
            <person name="Clavel T."/>
        </authorList>
    </citation>
    <scope>NUCLEOTIDE SEQUENCE [LARGE SCALE GENOMIC DNA]</scope>
    <source>
        <strain evidence="1 2">CLA-AA-H255</strain>
    </source>
</reference>
<comment type="caution">
    <text evidence="1">The sequence shown here is derived from an EMBL/GenBank/DDBJ whole genome shotgun (WGS) entry which is preliminary data.</text>
</comment>
<protein>
    <submittedName>
        <fullName evidence="1">Uncharacterized protein</fullName>
    </submittedName>
</protein>